<evidence type="ECO:0008006" key="3">
    <source>
        <dbReference type="Google" id="ProtNLM"/>
    </source>
</evidence>
<keyword evidence="2" id="KW-1185">Reference proteome</keyword>
<reference evidence="2" key="1">
    <citation type="submission" date="2016-10" db="EMBL/GenBank/DDBJ databases">
        <authorList>
            <person name="Varghese N."/>
            <person name="Submissions S."/>
        </authorList>
    </citation>
    <scope>NUCLEOTIDE SEQUENCE [LARGE SCALE GENOMIC DNA]</scope>
    <source>
        <strain evidence="2">DSM 25329</strain>
    </source>
</reference>
<dbReference type="STRING" id="659014.SAMN04487996_13049"/>
<dbReference type="Proteomes" id="UP000198748">
    <property type="component" value="Unassembled WGS sequence"/>
</dbReference>
<evidence type="ECO:0000313" key="2">
    <source>
        <dbReference type="Proteomes" id="UP000198748"/>
    </source>
</evidence>
<accession>A0A1G8AC94</accession>
<gene>
    <name evidence="1" type="ORF">SAMN04487996_13049</name>
</gene>
<dbReference type="OrthoDB" id="108192at2"/>
<evidence type="ECO:0000313" key="1">
    <source>
        <dbReference type="EMBL" id="SDH18568.1"/>
    </source>
</evidence>
<dbReference type="AlphaFoldDB" id="A0A1G8AC94"/>
<name>A0A1G8AC94_9BACT</name>
<dbReference type="RefSeq" id="WP_090157500.1">
    <property type="nucleotide sequence ID" value="NZ_FNAN01000030.1"/>
</dbReference>
<proteinExistence type="predicted"/>
<protein>
    <recommendedName>
        <fullName evidence="3">Circularly permuted ATP-grasp type 2</fullName>
    </recommendedName>
</protein>
<dbReference type="EMBL" id="FNAN01000030">
    <property type="protein sequence ID" value="SDH18568.1"/>
    <property type="molecule type" value="Genomic_DNA"/>
</dbReference>
<sequence>MHKQAREAFNNSFTEKGYEKFVESLNTPFPGQLDFRVAETPVFVPKKLKEKIIHASDDIISTLISPDFRSKTDRAVPSNQYVPGENAHSSFLAIDYAICRNAAGELVPQLIELQGFPSIFGYQALLSETFRKFFDVQGNFEYLFGATSLDEYVSKLKALILGGEQPEHVILLEIFPEKQKTRIDFAVTEQMLGIKAVCYTKLIREGRLLFYEKDGRKIQVTRIYNRLIFDDLFNYPDLQTSYHFTDDVDVQWVGHPNWFFRISKFAMPFLKGEFIPETRFLSDYRDEFPADLQNYVLKPLFSFAGSGVQLHLTKADLEAIPDPENYILQRKVAYEPVIQAPDGLVKCEIRMMYGWPDNAEKPELLISLSRLSRGEMIGVRYNKDFTWVGGSASFFEH</sequence>
<organism evidence="1 2">
    <name type="scientific">Dyadobacter soli</name>
    <dbReference type="NCBI Taxonomy" id="659014"/>
    <lineage>
        <taxon>Bacteria</taxon>
        <taxon>Pseudomonadati</taxon>
        <taxon>Bacteroidota</taxon>
        <taxon>Cytophagia</taxon>
        <taxon>Cytophagales</taxon>
        <taxon>Spirosomataceae</taxon>
        <taxon>Dyadobacter</taxon>
    </lineage>
</organism>